<dbReference type="AlphaFoldDB" id="A0AAV4FJM6"/>
<accession>A0AAV4FJM6</accession>
<feature type="region of interest" description="Disordered" evidence="1">
    <location>
        <begin position="1"/>
        <end position="69"/>
    </location>
</feature>
<dbReference type="EMBL" id="BMAT01007889">
    <property type="protein sequence ID" value="GFR73472.1"/>
    <property type="molecule type" value="Genomic_DNA"/>
</dbReference>
<dbReference type="GO" id="GO:0005829">
    <property type="term" value="C:cytosol"/>
    <property type="evidence" value="ECO:0007669"/>
    <property type="project" value="TreeGrafter"/>
</dbReference>
<dbReference type="GO" id="GO:0008361">
    <property type="term" value="P:regulation of cell size"/>
    <property type="evidence" value="ECO:0007669"/>
    <property type="project" value="TreeGrafter"/>
</dbReference>
<dbReference type="PANTHER" id="PTHR46005:SF4">
    <property type="entry name" value="RHO GTPASE-ACTIVATING PROTEIN 190"/>
    <property type="match status" value="1"/>
</dbReference>
<gene>
    <name evidence="3" type="ORF">ElyMa_003867900</name>
</gene>
<dbReference type="InterPro" id="IPR051978">
    <property type="entry name" value="Rho-GAP_domain"/>
</dbReference>
<evidence type="ECO:0000256" key="1">
    <source>
        <dbReference type="SAM" id="MobiDB-lite"/>
    </source>
</evidence>
<proteinExistence type="predicted"/>
<feature type="compositionally biased region" description="Low complexity" evidence="1">
    <location>
        <begin position="156"/>
        <end position="168"/>
    </location>
</feature>
<feature type="domain" description="Rho-GAP" evidence="2">
    <location>
        <begin position="246"/>
        <end position="436"/>
    </location>
</feature>
<dbReference type="GO" id="GO:0005096">
    <property type="term" value="F:GTPase activator activity"/>
    <property type="evidence" value="ECO:0007669"/>
    <property type="project" value="TreeGrafter"/>
</dbReference>
<dbReference type="Proteomes" id="UP000762676">
    <property type="component" value="Unassembled WGS sequence"/>
</dbReference>
<comment type="caution">
    <text evidence="3">The sequence shown here is derived from an EMBL/GenBank/DDBJ whole genome shotgun (WGS) entry which is preliminary data.</text>
</comment>
<dbReference type="SMART" id="SM00324">
    <property type="entry name" value="RhoGAP"/>
    <property type="match status" value="1"/>
</dbReference>
<sequence length="442" mass="48175">MGCGTLSTVAAQSWSGTGDDTVQTKQTLARRDDKKSGGTVDSTTSEQVDSSSSHNNGTGDIHNGLAAESPRQPEVCWRLTAEGNVAVSVGGSENKRNARNNKECTAGAETLVSTTGSETKFDHEQYESDVERYVNRLIVAATQQVMADARVVNGQNCPPSRSSNNNNNKPHKKGDNPSTVTSIGDAALTSSMFGVTPSDTTTSTSDMQSHSTLVDSVDAKEKRAKEAQKKIKKKEGKASGAAAGTLTLEDYPTALENPFVPQFVFKCVNFIELEGLKTEGLYRIPGNKSQGELFVKKFSEDPMMEVEGLDIPVNAVATLLKSFFSDLPDALITTALCGELMEAAEMTDKSSRLIMLRGVIKKLPNQNLEVLKYLITHLHTVAQHQEFNNMGSRNLAKCWWPTLIPLQFKTYEKMIQCSQVPEDIVHTLIEQCPFFFHGGNEV</sequence>
<evidence type="ECO:0000313" key="3">
    <source>
        <dbReference type="EMBL" id="GFR73472.1"/>
    </source>
</evidence>
<dbReference type="InterPro" id="IPR008936">
    <property type="entry name" value="Rho_GTPase_activation_prot"/>
</dbReference>
<feature type="compositionally biased region" description="Polar residues" evidence="1">
    <location>
        <begin position="178"/>
        <end position="193"/>
    </location>
</feature>
<name>A0AAV4FJM6_9GAST</name>
<dbReference type="Gene3D" id="1.10.555.10">
    <property type="entry name" value="Rho GTPase activation protein"/>
    <property type="match status" value="1"/>
</dbReference>
<feature type="compositionally biased region" description="Low complexity" evidence="1">
    <location>
        <begin position="196"/>
        <end position="212"/>
    </location>
</feature>
<dbReference type="PANTHER" id="PTHR46005">
    <property type="entry name" value="RHO GTPASE-ACTIVATING PROTEIN 190"/>
    <property type="match status" value="1"/>
</dbReference>
<feature type="region of interest" description="Disordered" evidence="1">
    <location>
        <begin position="153"/>
        <end position="239"/>
    </location>
</feature>
<dbReference type="PROSITE" id="PS50238">
    <property type="entry name" value="RHOGAP"/>
    <property type="match status" value="1"/>
</dbReference>
<evidence type="ECO:0000313" key="4">
    <source>
        <dbReference type="Proteomes" id="UP000762676"/>
    </source>
</evidence>
<reference evidence="3 4" key="1">
    <citation type="journal article" date="2021" name="Elife">
        <title>Chloroplast acquisition without the gene transfer in kleptoplastic sea slugs, Plakobranchus ocellatus.</title>
        <authorList>
            <person name="Maeda T."/>
            <person name="Takahashi S."/>
            <person name="Yoshida T."/>
            <person name="Shimamura S."/>
            <person name="Takaki Y."/>
            <person name="Nagai Y."/>
            <person name="Toyoda A."/>
            <person name="Suzuki Y."/>
            <person name="Arimoto A."/>
            <person name="Ishii H."/>
            <person name="Satoh N."/>
            <person name="Nishiyama T."/>
            <person name="Hasebe M."/>
            <person name="Maruyama T."/>
            <person name="Minagawa J."/>
            <person name="Obokata J."/>
            <person name="Shigenobu S."/>
        </authorList>
    </citation>
    <scope>NUCLEOTIDE SEQUENCE [LARGE SCALE GENOMIC DNA]</scope>
</reference>
<feature type="compositionally biased region" description="Basic and acidic residues" evidence="1">
    <location>
        <begin position="217"/>
        <end position="229"/>
    </location>
</feature>
<dbReference type="GO" id="GO:0007266">
    <property type="term" value="P:Rho protein signal transduction"/>
    <property type="evidence" value="ECO:0007669"/>
    <property type="project" value="TreeGrafter"/>
</dbReference>
<dbReference type="InterPro" id="IPR000198">
    <property type="entry name" value="RhoGAP_dom"/>
</dbReference>
<evidence type="ECO:0000259" key="2">
    <source>
        <dbReference type="PROSITE" id="PS50238"/>
    </source>
</evidence>
<dbReference type="GO" id="GO:0050770">
    <property type="term" value="P:regulation of axonogenesis"/>
    <property type="evidence" value="ECO:0007669"/>
    <property type="project" value="TreeGrafter"/>
</dbReference>
<feature type="compositionally biased region" description="Low complexity" evidence="1">
    <location>
        <begin position="39"/>
        <end position="53"/>
    </location>
</feature>
<protein>
    <submittedName>
        <fullName evidence="3">Rho GTPase-activating protein 190</fullName>
    </submittedName>
</protein>
<dbReference type="Pfam" id="PF00620">
    <property type="entry name" value="RhoGAP"/>
    <property type="match status" value="1"/>
</dbReference>
<keyword evidence="4" id="KW-1185">Reference proteome</keyword>
<feature type="compositionally biased region" description="Polar residues" evidence="1">
    <location>
        <begin position="1"/>
        <end position="27"/>
    </location>
</feature>
<dbReference type="SUPFAM" id="SSF48350">
    <property type="entry name" value="GTPase activation domain, GAP"/>
    <property type="match status" value="1"/>
</dbReference>
<organism evidence="3 4">
    <name type="scientific">Elysia marginata</name>
    <dbReference type="NCBI Taxonomy" id="1093978"/>
    <lineage>
        <taxon>Eukaryota</taxon>
        <taxon>Metazoa</taxon>
        <taxon>Spiralia</taxon>
        <taxon>Lophotrochozoa</taxon>
        <taxon>Mollusca</taxon>
        <taxon>Gastropoda</taxon>
        <taxon>Heterobranchia</taxon>
        <taxon>Euthyneura</taxon>
        <taxon>Panpulmonata</taxon>
        <taxon>Sacoglossa</taxon>
        <taxon>Placobranchoidea</taxon>
        <taxon>Plakobranchidae</taxon>
        <taxon>Elysia</taxon>
    </lineage>
</organism>